<dbReference type="InterPro" id="IPR051695">
    <property type="entry name" value="Phosphoglycerate_Mutase"/>
</dbReference>
<dbReference type="InterPro" id="IPR029033">
    <property type="entry name" value="His_PPase_superfam"/>
</dbReference>
<comment type="caution">
    <text evidence="4">The sequence shown here is derived from an EMBL/GenBank/DDBJ whole genome shotgun (WGS) entry which is preliminary data.</text>
</comment>
<accession>A0A9D1SC27</accession>
<dbReference type="Pfam" id="PF00300">
    <property type="entry name" value="His_Phos_1"/>
    <property type="match status" value="1"/>
</dbReference>
<dbReference type="InterPro" id="IPR001345">
    <property type="entry name" value="PG/BPGM_mutase_AS"/>
</dbReference>
<gene>
    <name evidence="4" type="ORF">IAD20_08405</name>
</gene>
<evidence type="ECO:0000313" key="5">
    <source>
        <dbReference type="Proteomes" id="UP000824107"/>
    </source>
</evidence>
<dbReference type="PANTHER" id="PTHR46517">
    <property type="entry name" value="FRUCTOSE-2,6-BISPHOSPHATASE TIGAR"/>
    <property type="match status" value="1"/>
</dbReference>
<feature type="active site" description="Proton donor/acceptor" evidence="2">
    <location>
        <position position="95"/>
    </location>
</feature>
<dbReference type="Gene3D" id="3.40.50.1240">
    <property type="entry name" value="Phosphoglycerate mutase-like"/>
    <property type="match status" value="1"/>
</dbReference>
<dbReference type="PROSITE" id="PS00175">
    <property type="entry name" value="PG_MUTASE"/>
    <property type="match status" value="1"/>
</dbReference>
<keyword evidence="1" id="KW-0378">Hydrolase</keyword>
<evidence type="ECO:0000313" key="4">
    <source>
        <dbReference type="EMBL" id="HIU54083.1"/>
    </source>
</evidence>
<dbReference type="GO" id="GO:0045820">
    <property type="term" value="P:negative regulation of glycolytic process"/>
    <property type="evidence" value="ECO:0007669"/>
    <property type="project" value="TreeGrafter"/>
</dbReference>
<evidence type="ECO:0000256" key="2">
    <source>
        <dbReference type="PIRSR" id="PIRSR613078-1"/>
    </source>
</evidence>
<dbReference type="Proteomes" id="UP000824107">
    <property type="component" value="Unassembled WGS sequence"/>
</dbReference>
<dbReference type="SUPFAM" id="SSF53254">
    <property type="entry name" value="Phosphoglycerate mutase-like"/>
    <property type="match status" value="1"/>
</dbReference>
<dbReference type="GO" id="GO:0043456">
    <property type="term" value="P:regulation of pentose-phosphate shunt"/>
    <property type="evidence" value="ECO:0007669"/>
    <property type="project" value="TreeGrafter"/>
</dbReference>
<dbReference type="GO" id="GO:0004331">
    <property type="term" value="F:fructose-2,6-bisphosphate 2-phosphatase activity"/>
    <property type="evidence" value="ECO:0007669"/>
    <property type="project" value="TreeGrafter"/>
</dbReference>
<dbReference type="EMBL" id="DVNC01000058">
    <property type="protein sequence ID" value="HIU54083.1"/>
    <property type="molecule type" value="Genomic_DNA"/>
</dbReference>
<dbReference type="AlphaFoldDB" id="A0A9D1SC27"/>
<feature type="binding site" evidence="3">
    <location>
        <position position="71"/>
    </location>
    <ligand>
        <name>substrate</name>
    </ligand>
</feature>
<dbReference type="InterPro" id="IPR013078">
    <property type="entry name" value="His_Pase_superF_clade-1"/>
</dbReference>
<evidence type="ECO:0000256" key="1">
    <source>
        <dbReference type="ARBA" id="ARBA00022801"/>
    </source>
</evidence>
<proteinExistence type="predicted"/>
<protein>
    <submittedName>
        <fullName evidence="4">Histidine phosphatase family protein</fullName>
    </submittedName>
</protein>
<feature type="binding site" evidence="3">
    <location>
        <begin position="95"/>
        <end position="98"/>
    </location>
    <ligand>
        <name>substrate</name>
    </ligand>
</feature>
<name>A0A9D1SC27_9PROT</name>
<feature type="active site" description="Tele-phosphohistidine intermediate" evidence="2">
    <location>
        <position position="21"/>
    </location>
</feature>
<organism evidence="4 5">
    <name type="scientific">Candidatus Scatocola faecipullorum</name>
    <dbReference type="NCBI Taxonomy" id="2840917"/>
    <lineage>
        <taxon>Bacteria</taxon>
        <taxon>Pseudomonadati</taxon>
        <taxon>Pseudomonadota</taxon>
        <taxon>Alphaproteobacteria</taxon>
        <taxon>Rhodospirillales</taxon>
        <taxon>Rhodospirillaceae</taxon>
        <taxon>Rhodospirillaceae incertae sedis</taxon>
        <taxon>Candidatus Scatocola</taxon>
    </lineage>
</organism>
<dbReference type="CDD" id="cd07067">
    <property type="entry name" value="HP_PGM_like"/>
    <property type="match status" value="1"/>
</dbReference>
<sequence length="205" mass="23093">MNIRFNRYGTMEMVDFYIFRHGETDINKQKRWQGSGTDVDLNETGRAQAACLFDKLKDKKLEIIYSSPLIRAYHTAQIAAKPLGIEVVKFPDLRECHYGVAEGMTFDDVNRLYKEVGEAVFNPGQDKLDVRFPQGESIGEVRERVLTAMRTIAGEGYRCVGLAVHGGTMSNLLGYFGVEKPKVPNCGCIHAFYDHGEFRLAGNVF</sequence>
<dbReference type="SMART" id="SM00855">
    <property type="entry name" value="PGAM"/>
    <property type="match status" value="1"/>
</dbReference>
<feature type="binding site" evidence="3">
    <location>
        <begin position="20"/>
        <end position="27"/>
    </location>
    <ligand>
        <name>substrate</name>
    </ligand>
</feature>
<dbReference type="PANTHER" id="PTHR46517:SF1">
    <property type="entry name" value="FRUCTOSE-2,6-BISPHOSPHATASE TIGAR"/>
    <property type="match status" value="1"/>
</dbReference>
<dbReference type="GO" id="GO:0005829">
    <property type="term" value="C:cytosol"/>
    <property type="evidence" value="ECO:0007669"/>
    <property type="project" value="TreeGrafter"/>
</dbReference>
<reference evidence="4" key="1">
    <citation type="submission" date="2020-10" db="EMBL/GenBank/DDBJ databases">
        <authorList>
            <person name="Gilroy R."/>
        </authorList>
    </citation>
    <scope>NUCLEOTIDE SEQUENCE</scope>
    <source>
        <strain evidence="4">ChiW3-316</strain>
    </source>
</reference>
<evidence type="ECO:0000256" key="3">
    <source>
        <dbReference type="PIRSR" id="PIRSR613078-2"/>
    </source>
</evidence>
<reference evidence="4" key="2">
    <citation type="journal article" date="2021" name="PeerJ">
        <title>Extensive microbial diversity within the chicken gut microbiome revealed by metagenomics and culture.</title>
        <authorList>
            <person name="Gilroy R."/>
            <person name="Ravi A."/>
            <person name="Getino M."/>
            <person name="Pursley I."/>
            <person name="Horton D.L."/>
            <person name="Alikhan N.F."/>
            <person name="Baker D."/>
            <person name="Gharbi K."/>
            <person name="Hall N."/>
            <person name="Watson M."/>
            <person name="Adriaenssens E.M."/>
            <person name="Foster-Nyarko E."/>
            <person name="Jarju S."/>
            <person name="Secka A."/>
            <person name="Antonio M."/>
            <person name="Oren A."/>
            <person name="Chaudhuri R.R."/>
            <person name="La Ragione R."/>
            <person name="Hildebrand F."/>
            <person name="Pallen M.J."/>
        </authorList>
    </citation>
    <scope>NUCLEOTIDE SEQUENCE</scope>
    <source>
        <strain evidence="4">ChiW3-316</strain>
    </source>
</reference>